<comment type="caution">
    <text evidence="8">The sequence shown here is derived from an EMBL/GenBank/DDBJ whole genome shotgun (WGS) entry which is preliminary data.</text>
</comment>
<evidence type="ECO:0000313" key="8">
    <source>
        <dbReference type="EMBL" id="KAK2170287.1"/>
    </source>
</evidence>
<accession>A0AAD9NHB6</accession>
<dbReference type="CDD" id="cd00637">
    <property type="entry name" value="7tm_classA_rhodopsin-like"/>
    <property type="match status" value="1"/>
</dbReference>
<evidence type="ECO:0000256" key="3">
    <source>
        <dbReference type="ARBA" id="ARBA00022989"/>
    </source>
</evidence>
<evidence type="ECO:0000313" key="9">
    <source>
        <dbReference type="Proteomes" id="UP001208570"/>
    </source>
</evidence>
<feature type="transmembrane region" description="Helical" evidence="6">
    <location>
        <begin position="161"/>
        <end position="187"/>
    </location>
</feature>
<keyword evidence="9" id="KW-1185">Reference proteome</keyword>
<evidence type="ECO:0000256" key="5">
    <source>
        <dbReference type="RuleBase" id="RU000688"/>
    </source>
</evidence>
<keyword evidence="5" id="KW-0675">Receptor</keyword>
<keyword evidence="4 6" id="KW-0472">Membrane</keyword>
<dbReference type="InterPro" id="IPR017452">
    <property type="entry name" value="GPCR_Rhodpsn_7TM"/>
</dbReference>
<feature type="transmembrane region" description="Helical" evidence="6">
    <location>
        <begin position="118"/>
        <end position="140"/>
    </location>
</feature>
<evidence type="ECO:0000259" key="7">
    <source>
        <dbReference type="PROSITE" id="PS50262"/>
    </source>
</evidence>
<protein>
    <recommendedName>
        <fullName evidence="7">G-protein coupled receptors family 1 profile domain-containing protein</fullName>
    </recommendedName>
</protein>
<feature type="transmembrane region" description="Helical" evidence="6">
    <location>
        <begin position="45"/>
        <end position="65"/>
    </location>
</feature>
<evidence type="ECO:0000256" key="4">
    <source>
        <dbReference type="ARBA" id="ARBA00023136"/>
    </source>
</evidence>
<feature type="transmembrane region" description="Helical" evidence="6">
    <location>
        <begin position="238"/>
        <end position="259"/>
    </location>
</feature>
<dbReference type="SUPFAM" id="SSF81321">
    <property type="entry name" value="Family A G protein-coupled receptor-like"/>
    <property type="match status" value="1"/>
</dbReference>
<dbReference type="InterPro" id="IPR000276">
    <property type="entry name" value="GPCR_Rhodpsn"/>
</dbReference>
<evidence type="ECO:0000256" key="6">
    <source>
        <dbReference type="SAM" id="Phobius"/>
    </source>
</evidence>
<dbReference type="PANTHER" id="PTHR45698:SF1">
    <property type="entry name" value="TRACE AMINE-ASSOCIATED RECEPTOR 13C-LIKE"/>
    <property type="match status" value="1"/>
</dbReference>
<feature type="transmembrane region" description="Helical" evidence="6">
    <location>
        <begin position="207"/>
        <end position="226"/>
    </location>
</feature>
<comment type="subcellular location">
    <subcellularLocation>
        <location evidence="1">Membrane</location>
    </subcellularLocation>
</comment>
<dbReference type="Gene3D" id="1.20.1070.10">
    <property type="entry name" value="Rhodopsin 7-helix transmembrane proteins"/>
    <property type="match status" value="1"/>
</dbReference>
<dbReference type="PROSITE" id="PS50262">
    <property type="entry name" value="G_PROTEIN_RECEP_F1_2"/>
    <property type="match status" value="1"/>
</dbReference>
<feature type="domain" description="G-protein coupled receptors family 1 profile" evidence="7">
    <location>
        <begin position="56"/>
        <end position="272"/>
    </location>
</feature>
<dbReference type="PRINTS" id="PR00237">
    <property type="entry name" value="GPCRRHODOPSN"/>
</dbReference>
<keyword evidence="5" id="KW-0297">G-protein coupled receptor</keyword>
<sequence>MESTTSYCQFVLWNSSDSTNVTLSSQEMDKEHISTTIKDKLMRGFYISIACLGMADNIMVLVVILSLAKMRKKLTSLFIINQSVVDALTAVFLLMTTILPADGRVYRTLADDLYCRLWVTRLPLWLCIHCSTYNLVALTLERYLSVVHPIKHKLMFNRFKAVLMVATAWFIAALYSLAGNMPTVIIADGLCKMMVYKSRMSMKAKGIVGVSLVYFIPILMLIYCYSRMVYAVRATVNYFSFHLISLCLVGCVSFINGMMGSKCGHNFIQITE</sequence>
<evidence type="ECO:0000256" key="2">
    <source>
        <dbReference type="ARBA" id="ARBA00022692"/>
    </source>
</evidence>
<reference evidence="8" key="1">
    <citation type="journal article" date="2023" name="Mol. Biol. Evol.">
        <title>Third-Generation Sequencing Reveals the Adaptive Role of the Epigenome in Three Deep-Sea Polychaetes.</title>
        <authorList>
            <person name="Perez M."/>
            <person name="Aroh O."/>
            <person name="Sun Y."/>
            <person name="Lan Y."/>
            <person name="Juniper S.K."/>
            <person name="Young C.R."/>
            <person name="Angers B."/>
            <person name="Qian P.Y."/>
        </authorList>
    </citation>
    <scope>NUCLEOTIDE SEQUENCE</scope>
    <source>
        <strain evidence="8">P08H-3</strain>
    </source>
</reference>
<dbReference type="EMBL" id="JAODUP010000003">
    <property type="protein sequence ID" value="KAK2170287.1"/>
    <property type="molecule type" value="Genomic_DNA"/>
</dbReference>
<dbReference type="Proteomes" id="UP001208570">
    <property type="component" value="Unassembled WGS sequence"/>
</dbReference>
<name>A0AAD9NHB6_9ANNE</name>
<keyword evidence="5" id="KW-0807">Transducer</keyword>
<dbReference type="AlphaFoldDB" id="A0AAD9NHB6"/>
<comment type="similarity">
    <text evidence="5">Belongs to the G-protein coupled receptor 1 family.</text>
</comment>
<dbReference type="PANTHER" id="PTHR45698">
    <property type="entry name" value="TRACE AMINE-ASSOCIATED RECEPTOR 19N-RELATED"/>
    <property type="match status" value="1"/>
</dbReference>
<feature type="transmembrane region" description="Helical" evidence="6">
    <location>
        <begin position="77"/>
        <end position="98"/>
    </location>
</feature>
<keyword evidence="2 5" id="KW-0812">Transmembrane</keyword>
<dbReference type="GO" id="GO:0004930">
    <property type="term" value="F:G protein-coupled receptor activity"/>
    <property type="evidence" value="ECO:0007669"/>
    <property type="project" value="UniProtKB-KW"/>
</dbReference>
<dbReference type="GO" id="GO:0016020">
    <property type="term" value="C:membrane"/>
    <property type="evidence" value="ECO:0007669"/>
    <property type="project" value="UniProtKB-SubCell"/>
</dbReference>
<proteinExistence type="inferred from homology"/>
<keyword evidence="3 6" id="KW-1133">Transmembrane helix</keyword>
<dbReference type="PROSITE" id="PS00237">
    <property type="entry name" value="G_PROTEIN_RECEP_F1_1"/>
    <property type="match status" value="1"/>
</dbReference>
<dbReference type="Pfam" id="PF00001">
    <property type="entry name" value="7tm_1"/>
    <property type="match status" value="1"/>
</dbReference>
<gene>
    <name evidence="8" type="ORF">LSH36_3g04010</name>
</gene>
<organism evidence="8 9">
    <name type="scientific">Paralvinella palmiformis</name>
    <dbReference type="NCBI Taxonomy" id="53620"/>
    <lineage>
        <taxon>Eukaryota</taxon>
        <taxon>Metazoa</taxon>
        <taxon>Spiralia</taxon>
        <taxon>Lophotrochozoa</taxon>
        <taxon>Annelida</taxon>
        <taxon>Polychaeta</taxon>
        <taxon>Sedentaria</taxon>
        <taxon>Canalipalpata</taxon>
        <taxon>Terebellida</taxon>
        <taxon>Terebelliformia</taxon>
        <taxon>Alvinellidae</taxon>
        <taxon>Paralvinella</taxon>
    </lineage>
</organism>
<evidence type="ECO:0000256" key="1">
    <source>
        <dbReference type="ARBA" id="ARBA00004370"/>
    </source>
</evidence>